<reference evidence="2 3" key="1">
    <citation type="submission" date="2018-11" db="EMBL/GenBank/DDBJ databases">
        <title>Genome assembly of Steccherinum ochraceum LE-BIN_3174, the white-rot fungus of the Steccherinaceae family (The Residual Polyporoid clade, Polyporales, Basidiomycota).</title>
        <authorList>
            <person name="Fedorova T.V."/>
            <person name="Glazunova O.A."/>
            <person name="Landesman E.O."/>
            <person name="Moiseenko K.V."/>
            <person name="Psurtseva N.V."/>
            <person name="Savinova O.S."/>
            <person name="Shakhova N.V."/>
            <person name="Tyazhelova T.V."/>
            <person name="Vasina D.V."/>
        </authorList>
    </citation>
    <scope>NUCLEOTIDE SEQUENCE [LARGE SCALE GENOMIC DNA]</scope>
    <source>
        <strain evidence="2 3">LE-BIN_3174</strain>
    </source>
</reference>
<dbReference type="OrthoDB" id="3527137at2759"/>
<comment type="caution">
    <text evidence="2">The sequence shown here is derived from an EMBL/GenBank/DDBJ whole genome shotgun (WGS) entry which is preliminary data.</text>
</comment>
<dbReference type="STRING" id="92696.A0A4V2MW65"/>
<dbReference type="Proteomes" id="UP000292702">
    <property type="component" value="Unassembled WGS sequence"/>
</dbReference>
<organism evidence="2 3">
    <name type="scientific">Steccherinum ochraceum</name>
    <dbReference type="NCBI Taxonomy" id="92696"/>
    <lineage>
        <taxon>Eukaryota</taxon>
        <taxon>Fungi</taxon>
        <taxon>Dikarya</taxon>
        <taxon>Basidiomycota</taxon>
        <taxon>Agaricomycotina</taxon>
        <taxon>Agaricomycetes</taxon>
        <taxon>Polyporales</taxon>
        <taxon>Steccherinaceae</taxon>
        <taxon>Steccherinum</taxon>
    </lineage>
</organism>
<gene>
    <name evidence="2" type="ORF">EIP91_003295</name>
</gene>
<evidence type="ECO:0000259" key="1">
    <source>
        <dbReference type="Pfam" id="PF24968"/>
    </source>
</evidence>
<evidence type="ECO:0000313" key="2">
    <source>
        <dbReference type="EMBL" id="TCD65057.1"/>
    </source>
</evidence>
<protein>
    <recommendedName>
        <fullName evidence="1">DUF7770 domain-containing protein</fullName>
    </recommendedName>
</protein>
<sequence>MPDPDWLERLNEIKKHVLSNEDRWGTSQFSFRVDRDDTYLALRQHIRNIRFVAARNPDDQGTNTVSATNHWTLFFDTSADASVPSSTEVDMCPNEPGEPGMIVLERKACRPLVDQVHEAECLVLEADATIVDFLEVILKNERDKYIFSPNSEGCRFWLTTVAGDFVEAGLIRAGDAEDAKGALKKYWKDPKKLGYEPDSASEERTMDKGVFFGQHAAVR</sequence>
<dbReference type="EMBL" id="RWJN01000201">
    <property type="protein sequence ID" value="TCD65057.1"/>
    <property type="molecule type" value="Genomic_DNA"/>
</dbReference>
<accession>A0A4V2MW65</accession>
<feature type="domain" description="DUF7770" evidence="1">
    <location>
        <begin position="49"/>
        <end position="212"/>
    </location>
</feature>
<dbReference type="InterPro" id="IPR056672">
    <property type="entry name" value="DUF7770"/>
</dbReference>
<name>A0A4V2MW65_9APHY</name>
<dbReference type="Pfam" id="PF24968">
    <property type="entry name" value="DUF7770"/>
    <property type="match status" value="1"/>
</dbReference>
<evidence type="ECO:0000313" key="3">
    <source>
        <dbReference type="Proteomes" id="UP000292702"/>
    </source>
</evidence>
<proteinExistence type="predicted"/>
<keyword evidence="3" id="KW-1185">Reference proteome</keyword>
<dbReference type="AlphaFoldDB" id="A0A4V2MW65"/>